<gene>
    <name evidence="3" type="ORF">BC961_2867</name>
</gene>
<dbReference type="OrthoDB" id="799522at2"/>
<feature type="region of interest" description="Disordered" evidence="1">
    <location>
        <begin position="122"/>
        <end position="161"/>
    </location>
</feature>
<evidence type="ECO:0000313" key="4">
    <source>
        <dbReference type="Proteomes" id="UP000280368"/>
    </source>
</evidence>
<organism evidence="3 4">
    <name type="scientific">Flavobacterium weaverense</name>
    <dbReference type="NCBI Taxonomy" id="271156"/>
    <lineage>
        <taxon>Bacteria</taxon>
        <taxon>Pseudomonadati</taxon>
        <taxon>Bacteroidota</taxon>
        <taxon>Flavobacteriia</taxon>
        <taxon>Flavobacteriales</taxon>
        <taxon>Flavobacteriaceae</taxon>
        <taxon>Flavobacterium</taxon>
    </lineage>
</organism>
<keyword evidence="4" id="KW-1185">Reference proteome</keyword>
<feature type="chain" id="PRO_5018153681" evidence="2">
    <location>
        <begin position="23"/>
        <end position="161"/>
    </location>
</feature>
<dbReference type="Proteomes" id="UP000280368">
    <property type="component" value="Unassembled WGS sequence"/>
</dbReference>
<sequence>MKTIKLLVLGVLFIAGANLAQAQVSVNVNLGAPPAWGPAGYSAVDYYYLPDVESYYDVKNSQFIYLGNGKWIRAKNLPTRYRNYDLYSGYKVVLNDYHGRTPYNHFKNHKVKYYKGYKGKPQKNIGYYRGHKSKAHKNSDYNKNKNKSYEKGKKNHDKHKN</sequence>
<evidence type="ECO:0000256" key="1">
    <source>
        <dbReference type="SAM" id="MobiDB-lite"/>
    </source>
</evidence>
<evidence type="ECO:0000256" key="2">
    <source>
        <dbReference type="SAM" id="SignalP"/>
    </source>
</evidence>
<accession>A0A3L9ZIJ8</accession>
<name>A0A3L9ZIJ8_9FLAO</name>
<reference evidence="3 4" key="1">
    <citation type="submission" date="2018-10" db="EMBL/GenBank/DDBJ databases">
        <title>Genomic Encyclopedia of Archaeal and Bacterial Type Strains, Phase II (KMG-II): from individual species to whole genera.</title>
        <authorList>
            <person name="Goeker M."/>
        </authorList>
    </citation>
    <scope>NUCLEOTIDE SEQUENCE [LARGE SCALE GENOMIC DNA]</scope>
    <source>
        <strain evidence="3 4">DSM 19727</strain>
    </source>
</reference>
<feature type="compositionally biased region" description="Basic and acidic residues" evidence="1">
    <location>
        <begin position="137"/>
        <end position="152"/>
    </location>
</feature>
<comment type="caution">
    <text evidence="3">The sequence shown here is derived from an EMBL/GenBank/DDBJ whole genome shotgun (WGS) entry which is preliminary data.</text>
</comment>
<keyword evidence="2" id="KW-0732">Signal</keyword>
<dbReference type="EMBL" id="REFH01000012">
    <property type="protein sequence ID" value="RMA72801.1"/>
    <property type="molecule type" value="Genomic_DNA"/>
</dbReference>
<dbReference type="RefSeq" id="WP_121926426.1">
    <property type="nucleotide sequence ID" value="NZ_CBCSGA010000016.1"/>
</dbReference>
<dbReference type="AlphaFoldDB" id="A0A3L9ZIJ8"/>
<feature type="signal peptide" evidence="2">
    <location>
        <begin position="1"/>
        <end position="22"/>
    </location>
</feature>
<evidence type="ECO:0000313" key="3">
    <source>
        <dbReference type="EMBL" id="RMA72801.1"/>
    </source>
</evidence>
<protein>
    <submittedName>
        <fullName evidence="3">Uncharacterized protein</fullName>
    </submittedName>
</protein>
<proteinExistence type="predicted"/>